<dbReference type="CDD" id="cd00096">
    <property type="entry name" value="Ig"/>
    <property type="match status" value="1"/>
</dbReference>
<evidence type="ECO:0000313" key="6">
    <source>
        <dbReference type="EMBL" id="VDN30826.1"/>
    </source>
</evidence>
<dbReference type="SMART" id="SM00409">
    <property type="entry name" value="IG"/>
    <property type="match status" value="3"/>
</dbReference>
<dbReference type="Pfam" id="PF13895">
    <property type="entry name" value="Ig_2"/>
    <property type="match status" value="1"/>
</dbReference>
<evidence type="ECO:0000313" key="7">
    <source>
        <dbReference type="Proteomes" id="UP000271098"/>
    </source>
</evidence>
<feature type="domain" description="Ig-like" evidence="5">
    <location>
        <begin position="97"/>
        <end position="205"/>
    </location>
</feature>
<keyword evidence="2" id="KW-0677">Repeat</keyword>
<dbReference type="PANTHER" id="PTHR12231">
    <property type="entry name" value="CTX-RELATED TYPE I TRANSMEMBRANE PROTEIN"/>
    <property type="match status" value="1"/>
</dbReference>
<dbReference type="AlphaFoldDB" id="A0A3P7QIX6"/>
<evidence type="ECO:0000259" key="5">
    <source>
        <dbReference type="PROSITE" id="PS50835"/>
    </source>
</evidence>
<reference evidence="6 7" key="1">
    <citation type="submission" date="2018-11" db="EMBL/GenBank/DDBJ databases">
        <authorList>
            <consortium name="Pathogen Informatics"/>
        </authorList>
    </citation>
    <scope>NUCLEOTIDE SEQUENCE [LARGE SCALE GENOMIC DNA]</scope>
</reference>
<gene>
    <name evidence="6" type="ORF">GPUH_LOCUS17986</name>
</gene>
<keyword evidence="4" id="KW-0393">Immunoglobulin domain</keyword>
<dbReference type="InterPro" id="IPR003598">
    <property type="entry name" value="Ig_sub2"/>
</dbReference>
<keyword evidence="1" id="KW-0732">Signal</keyword>
<dbReference type="SUPFAM" id="SSF48726">
    <property type="entry name" value="Immunoglobulin"/>
    <property type="match status" value="3"/>
</dbReference>
<dbReference type="InterPro" id="IPR036179">
    <property type="entry name" value="Ig-like_dom_sf"/>
</dbReference>
<organism evidence="6 7">
    <name type="scientific">Gongylonema pulchrum</name>
    <dbReference type="NCBI Taxonomy" id="637853"/>
    <lineage>
        <taxon>Eukaryota</taxon>
        <taxon>Metazoa</taxon>
        <taxon>Ecdysozoa</taxon>
        <taxon>Nematoda</taxon>
        <taxon>Chromadorea</taxon>
        <taxon>Rhabditida</taxon>
        <taxon>Spirurina</taxon>
        <taxon>Spiruromorpha</taxon>
        <taxon>Spiruroidea</taxon>
        <taxon>Gongylonematidae</taxon>
        <taxon>Gongylonema</taxon>
    </lineage>
</organism>
<proteinExistence type="predicted"/>
<dbReference type="InterPro" id="IPR003599">
    <property type="entry name" value="Ig_sub"/>
</dbReference>
<evidence type="ECO:0000256" key="2">
    <source>
        <dbReference type="ARBA" id="ARBA00022737"/>
    </source>
</evidence>
<protein>
    <recommendedName>
        <fullName evidence="5">Ig-like domain-containing protein</fullName>
    </recommendedName>
</protein>
<dbReference type="InterPro" id="IPR013783">
    <property type="entry name" value="Ig-like_fold"/>
</dbReference>
<keyword evidence="3" id="KW-1015">Disulfide bond</keyword>
<dbReference type="SMART" id="SM00408">
    <property type="entry name" value="IGc2"/>
    <property type="match status" value="3"/>
</dbReference>
<dbReference type="PROSITE" id="PS50835">
    <property type="entry name" value="IG_LIKE"/>
    <property type="match status" value="3"/>
</dbReference>
<dbReference type="OrthoDB" id="5857426at2759"/>
<dbReference type="Gene3D" id="2.60.40.10">
    <property type="entry name" value="Immunoglobulins"/>
    <property type="match status" value="3"/>
</dbReference>
<dbReference type="EMBL" id="UYRT01086006">
    <property type="protein sequence ID" value="VDN30826.1"/>
    <property type="molecule type" value="Genomic_DNA"/>
</dbReference>
<dbReference type="InterPro" id="IPR007110">
    <property type="entry name" value="Ig-like_dom"/>
</dbReference>
<name>A0A3P7QIX6_9BILA</name>
<dbReference type="Pfam" id="PF13927">
    <property type="entry name" value="Ig_3"/>
    <property type="match status" value="2"/>
</dbReference>
<keyword evidence="7" id="KW-1185">Reference proteome</keyword>
<accession>A0A3P7QIX6</accession>
<dbReference type="Proteomes" id="UP000271098">
    <property type="component" value="Unassembled WGS sequence"/>
</dbReference>
<dbReference type="InterPro" id="IPR051170">
    <property type="entry name" value="Neural/epithelial_adhesion"/>
</dbReference>
<feature type="domain" description="Ig-like" evidence="5">
    <location>
        <begin position="7"/>
        <end position="75"/>
    </location>
</feature>
<evidence type="ECO:0000256" key="4">
    <source>
        <dbReference type="ARBA" id="ARBA00023319"/>
    </source>
</evidence>
<sequence length="318" mass="34688">MQVLRRPGQASITATYGVIAVGGGTTLRCTAVDVGSPEAEYRWLTPSAIGTSSEQISPIYTLEHATLADNGEYRCIPFNRIGDGVESVFTLQVIEPPKITRPLPEFRVLDSDESSVTLSCEAQGYPVPQIQWYKNGKAISGGDSSHLRITSEHRPSNCPPGDFCSVKSVSFLKFAEPLTWTDKGNYSCIAGNGLEKFATSSTTLSVVHAPVVLNERYPNDALAAADPGSTARIVCHISARPEPKFIWLRNGSELSNGGSRYRIRSTRLDGKIDEFQSILEVADSMVHDYGPYICRSSNGNEQKTDLVIKLQTKSKLAR</sequence>
<evidence type="ECO:0000256" key="1">
    <source>
        <dbReference type="ARBA" id="ARBA00022729"/>
    </source>
</evidence>
<evidence type="ECO:0000256" key="3">
    <source>
        <dbReference type="ARBA" id="ARBA00023157"/>
    </source>
</evidence>
<dbReference type="PANTHER" id="PTHR12231:SF253">
    <property type="entry name" value="DPR-INTERACTING PROTEIN ETA, ISOFORM B-RELATED"/>
    <property type="match status" value="1"/>
</dbReference>
<feature type="domain" description="Ig-like" evidence="5">
    <location>
        <begin position="210"/>
        <end position="307"/>
    </location>
</feature>